<comment type="catalytic activity">
    <reaction evidence="11">
        <text>isopentenyl diphosphate = dimethylallyl diphosphate</text>
        <dbReference type="Rhea" id="RHEA:23284"/>
        <dbReference type="ChEBI" id="CHEBI:57623"/>
        <dbReference type="ChEBI" id="CHEBI:128769"/>
        <dbReference type="EC" id="5.3.3.2"/>
    </reaction>
</comment>
<feature type="binding site" evidence="11">
    <location>
        <position position="184"/>
    </location>
    <ligand>
        <name>FMN</name>
        <dbReference type="ChEBI" id="CHEBI:58210"/>
    </ligand>
</feature>
<evidence type="ECO:0000313" key="14">
    <source>
        <dbReference type="Proteomes" id="UP000198564"/>
    </source>
</evidence>
<feature type="binding site" evidence="11">
    <location>
        <position position="122"/>
    </location>
    <ligand>
        <name>FMN</name>
        <dbReference type="ChEBI" id="CHEBI:58210"/>
    </ligand>
</feature>
<evidence type="ECO:0000256" key="1">
    <source>
        <dbReference type="ARBA" id="ARBA00001917"/>
    </source>
</evidence>
<dbReference type="InterPro" id="IPR011179">
    <property type="entry name" value="IPdP_isomerase"/>
</dbReference>
<dbReference type="EMBL" id="FNYW01000030">
    <property type="protein sequence ID" value="SEI89701.1"/>
    <property type="molecule type" value="Genomic_DNA"/>
</dbReference>
<evidence type="ECO:0000256" key="9">
    <source>
        <dbReference type="ARBA" id="ARBA00023235"/>
    </source>
</evidence>
<dbReference type="NCBIfam" id="TIGR02151">
    <property type="entry name" value="IPP_isom_2"/>
    <property type="match status" value="1"/>
</dbReference>
<keyword evidence="5 11" id="KW-0479">Metal-binding</keyword>
<comment type="subunit">
    <text evidence="10 11">Homooctamer. Dimer of tetramers.</text>
</comment>
<dbReference type="InterPro" id="IPR013785">
    <property type="entry name" value="Aldolase_TIM"/>
</dbReference>
<dbReference type="GO" id="GO:0016491">
    <property type="term" value="F:oxidoreductase activity"/>
    <property type="evidence" value="ECO:0007669"/>
    <property type="project" value="InterPro"/>
</dbReference>
<accession>A0A1H6UBL0</accession>
<evidence type="ECO:0000256" key="10">
    <source>
        <dbReference type="ARBA" id="ARBA00025810"/>
    </source>
</evidence>
<keyword evidence="2 11" id="KW-0963">Cytoplasm</keyword>
<comment type="cofactor">
    <cofactor evidence="11">
        <name>NADPH</name>
        <dbReference type="ChEBI" id="CHEBI:57783"/>
    </cofactor>
</comment>
<feature type="binding site" evidence="11">
    <location>
        <begin position="7"/>
        <end position="8"/>
    </location>
    <ligand>
        <name>substrate</name>
    </ligand>
</feature>
<dbReference type="CDD" id="cd02811">
    <property type="entry name" value="IDI-2_FMN"/>
    <property type="match status" value="1"/>
</dbReference>
<comment type="cofactor">
    <cofactor evidence="11">
        <name>Mg(2+)</name>
        <dbReference type="ChEBI" id="CHEBI:18420"/>
    </cofactor>
</comment>
<feature type="binding site" evidence="11">
    <location>
        <position position="214"/>
    </location>
    <ligand>
        <name>FMN</name>
        <dbReference type="ChEBI" id="CHEBI:58210"/>
    </ligand>
</feature>
<evidence type="ECO:0000256" key="6">
    <source>
        <dbReference type="ARBA" id="ARBA00022842"/>
    </source>
</evidence>
<comment type="caution">
    <text evidence="11">Lacks conserved residue(s) required for the propagation of feature annotation.</text>
</comment>
<comment type="function">
    <text evidence="11">Involved in the biosynthesis of isoprenoids. Catalyzes the 1,3-allylic rearrangement of the homoallylic substrate isopentenyl (IPP) to its allylic isomer, dimethylallyl diphosphate (DMAPP).</text>
</comment>
<evidence type="ECO:0000313" key="13">
    <source>
        <dbReference type="EMBL" id="SEI89701.1"/>
    </source>
</evidence>
<feature type="binding site" evidence="11">
    <location>
        <begin position="281"/>
        <end position="282"/>
    </location>
    <ligand>
        <name>FMN</name>
        <dbReference type="ChEBI" id="CHEBI:58210"/>
    </ligand>
</feature>
<dbReference type="GO" id="GO:0010181">
    <property type="term" value="F:FMN binding"/>
    <property type="evidence" value="ECO:0007669"/>
    <property type="project" value="UniProtKB-UniRule"/>
</dbReference>
<reference evidence="14" key="1">
    <citation type="submission" date="2016-10" db="EMBL/GenBank/DDBJ databases">
        <authorList>
            <person name="Varghese N."/>
            <person name="Submissions S."/>
        </authorList>
    </citation>
    <scope>NUCLEOTIDE SEQUENCE [LARGE SCALE GENOMIC DNA]</scope>
    <source>
        <strain evidence="14">DSM 25751</strain>
    </source>
</reference>
<feature type="binding site" evidence="11">
    <location>
        <position position="153"/>
    </location>
    <ligand>
        <name>Mg(2+)</name>
        <dbReference type="ChEBI" id="CHEBI:18420"/>
    </ligand>
</feature>
<protein>
    <recommendedName>
        <fullName evidence="11">Isopentenyl-diphosphate delta-isomerase</fullName>
        <shortName evidence="11">IPP isomerase</shortName>
        <ecNumber evidence="11">5.3.3.2</ecNumber>
    </recommendedName>
    <alternativeName>
        <fullName evidence="11">Isopentenyl diphosphate:dimethylallyl diphosphate isomerase</fullName>
    </alternativeName>
    <alternativeName>
        <fullName evidence="11">Isopentenyl pyrophosphate isomerase</fullName>
    </alternativeName>
    <alternativeName>
        <fullName evidence="11">Type 2 isopentenyl diphosphate isomerase</fullName>
        <shortName evidence="11">IDI-2</shortName>
    </alternativeName>
</protein>
<evidence type="ECO:0000256" key="7">
    <source>
        <dbReference type="ARBA" id="ARBA00022857"/>
    </source>
</evidence>
<evidence type="ECO:0000256" key="11">
    <source>
        <dbReference type="HAMAP-Rule" id="MF_00354"/>
    </source>
</evidence>
<keyword evidence="7 11" id="KW-0521">NADP</keyword>
<comment type="cofactor">
    <cofactor evidence="1 11">
        <name>FMN</name>
        <dbReference type="ChEBI" id="CHEBI:58210"/>
    </cofactor>
</comment>
<dbReference type="Proteomes" id="UP000198564">
    <property type="component" value="Unassembled WGS sequence"/>
</dbReference>
<comment type="similarity">
    <text evidence="11">Belongs to the IPP isomerase type 2 family.</text>
</comment>
<dbReference type="STRING" id="1130080.SAMN04488113_13018"/>
<feature type="binding site" evidence="11">
    <location>
        <position position="152"/>
    </location>
    <ligand>
        <name>substrate</name>
    </ligand>
</feature>
<dbReference type="PIRSF" id="PIRSF003314">
    <property type="entry name" value="IPP_isomerase"/>
    <property type="match status" value="1"/>
</dbReference>
<evidence type="ECO:0000259" key="12">
    <source>
        <dbReference type="Pfam" id="PF01070"/>
    </source>
</evidence>
<dbReference type="AlphaFoldDB" id="A0A1H6UBL0"/>
<dbReference type="Pfam" id="PF01070">
    <property type="entry name" value="FMN_dh"/>
    <property type="match status" value="1"/>
</dbReference>
<dbReference type="GO" id="GO:0004452">
    <property type="term" value="F:isopentenyl-diphosphate delta-isomerase activity"/>
    <property type="evidence" value="ECO:0007669"/>
    <property type="project" value="UniProtKB-UniRule"/>
</dbReference>
<keyword evidence="9 11" id="KW-0413">Isomerase</keyword>
<dbReference type="HAMAP" id="MF_00354">
    <property type="entry name" value="Idi_2"/>
    <property type="match status" value="1"/>
</dbReference>
<evidence type="ECO:0000256" key="4">
    <source>
        <dbReference type="ARBA" id="ARBA00022643"/>
    </source>
</evidence>
<proteinExistence type="inferred from homology"/>
<dbReference type="GO" id="GO:0005737">
    <property type="term" value="C:cytoplasm"/>
    <property type="evidence" value="ECO:0007669"/>
    <property type="project" value="UniProtKB-SubCell"/>
</dbReference>
<keyword evidence="6 11" id="KW-0460">Magnesium</keyword>
<dbReference type="RefSeq" id="WP_091635636.1">
    <property type="nucleotide sequence ID" value="NZ_FNYW01000030.1"/>
</dbReference>
<gene>
    <name evidence="11" type="primary">fni</name>
    <name evidence="13" type="ORF">SAMN04488113_13018</name>
</gene>
<dbReference type="OrthoDB" id="9795032at2"/>
<feature type="binding site" evidence="11">
    <location>
        <begin position="260"/>
        <end position="262"/>
    </location>
    <ligand>
        <name>FMN</name>
        <dbReference type="ChEBI" id="CHEBI:58210"/>
    </ligand>
</feature>
<feature type="binding site" evidence="11">
    <location>
        <position position="209"/>
    </location>
    <ligand>
        <name>FMN</name>
        <dbReference type="ChEBI" id="CHEBI:58210"/>
    </ligand>
</feature>
<dbReference type="PANTHER" id="PTHR43665:SF1">
    <property type="entry name" value="ISOPENTENYL-DIPHOSPHATE DELTA-ISOMERASE"/>
    <property type="match status" value="1"/>
</dbReference>
<keyword evidence="4 11" id="KW-0288">FMN</keyword>
<evidence type="ECO:0000256" key="2">
    <source>
        <dbReference type="ARBA" id="ARBA00022490"/>
    </source>
</evidence>
<organism evidence="13 14">
    <name type="scientific">Alkalibacterium gilvum</name>
    <dbReference type="NCBI Taxonomy" id="1130080"/>
    <lineage>
        <taxon>Bacteria</taxon>
        <taxon>Bacillati</taxon>
        <taxon>Bacillota</taxon>
        <taxon>Bacilli</taxon>
        <taxon>Lactobacillales</taxon>
        <taxon>Carnobacteriaceae</taxon>
        <taxon>Alkalibacterium</taxon>
    </lineage>
</organism>
<dbReference type="PANTHER" id="PTHR43665">
    <property type="entry name" value="ISOPENTENYL-DIPHOSPHATE DELTA-ISOMERASE"/>
    <property type="match status" value="1"/>
</dbReference>
<dbReference type="GO" id="GO:0008299">
    <property type="term" value="P:isoprenoid biosynthetic process"/>
    <property type="evidence" value="ECO:0007669"/>
    <property type="project" value="UniProtKB-UniRule"/>
</dbReference>
<dbReference type="EC" id="5.3.3.2" evidence="11"/>
<keyword evidence="3 11" id="KW-0285">Flavoprotein</keyword>
<feature type="binding site" evidence="11">
    <location>
        <position position="93"/>
    </location>
    <ligand>
        <name>FMN</name>
        <dbReference type="ChEBI" id="CHEBI:58210"/>
    </ligand>
</feature>
<name>A0A1H6UBL0_9LACT</name>
<dbReference type="GO" id="GO:0000287">
    <property type="term" value="F:magnesium ion binding"/>
    <property type="evidence" value="ECO:0007669"/>
    <property type="project" value="UniProtKB-UniRule"/>
</dbReference>
<sequence length="353" mass="38985">MSKNNNRKNEHVSLSEKFYPEGDTSFKDISFIHHSLPECDVRDVSLASTLGNLHFTSPFFINAMSGGSKWTGKVNEKLAIIARETDLAIATGSVSAALKDPAQSESFQIVRKTNPNGLIFANLGAGHGLENAKRAVDLLNADALQIHLNAPQEIVMPEGDREFSQWIENVRSIVEGLKIPVIVKEVGFGMSRETIDLLDSIGVTLIDVSGKGGTNFAQIENYRRKDFKLDDFEAWGQSTVVSLLEAQESKTRASIIASGGIRRPMEIVKASALGASISGLSSQIMHMALDDVDETIVSLTSWKEEIKRIMTLLGAKKIEDLKHTDLMITGDSSEWCDNRDINKRHYAFRSKHR</sequence>
<dbReference type="SUPFAM" id="SSF51395">
    <property type="entry name" value="FMN-linked oxidoreductases"/>
    <property type="match status" value="1"/>
</dbReference>
<evidence type="ECO:0000256" key="3">
    <source>
        <dbReference type="ARBA" id="ARBA00022630"/>
    </source>
</evidence>
<dbReference type="InterPro" id="IPR000262">
    <property type="entry name" value="FMN-dep_DH"/>
</dbReference>
<evidence type="ECO:0000256" key="5">
    <source>
        <dbReference type="ARBA" id="ARBA00022723"/>
    </source>
</evidence>
<dbReference type="GO" id="GO:0070402">
    <property type="term" value="F:NADPH binding"/>
    <property type="evidence" value="ECO:0007669"/>
    <property type="project" value="UniProtKB-UniRule"/>
</dbReference>
<keyword evidence="8 11" id="KW-0414">Isoprene biosynthesis</keyword>
<comment type="subcellular location">
    <subcellularLocation>
        <location evidence="11">Cytoplasm</location>
    </subcellularLocation>
</comment>
<dbReference type="Gene3D" id="3.20.20.70">
    <property type="entry name" value="Aldolase class I"/>
    <property type="match status" value="1"/>
</dbReference>
<evidence type="ECO:0000256" key="8">
    <source>
        <dbReference type="ARBA" id="ARBA00023229"/>
    </source>
</evidence>
<feature type="domain" description="FMN-dependent dehydrogenase" evidence="12">
    <location>
        <begin position="168"/>
        <end position="324"/>
    </location>
</feature>
<keyword evidence="14" id="KW-1185">Reference proteome</keyword>